<evidence type="ECO:0008006" key="4">
    <source>
        <dbReference type="Google" id="ProtNLM"/>
    </source>
</evidence>
<feature type="region of interest" description="Disordered" evidence="1">
    <location>
        <begin position="1"/>
        <end position="50"/>
    </location>
</feature>
<dbReference type="Proteomes" id="UP000824010">
    <property type="component" value="Chromosome"/>
</dbReference>
<protein>
    <recommendedName>
        <fullName evidence="4">Ppx/GppA family phosphatase</fullName>
    </recommendedName>
</protein>
<organism evidence="2 3">
    <name type="scientific">Pseudomonas maumuensis</name>
    <dbReference type="NCBI Taxonomy" id="2842354"/>
    <lineage>
        <taxon>Bacteria</taxon>
        <taxon>Pseudomonadati</taxon>
        <taxon>Pseudomonadota</taxon>
        <taxon>Gammaproteobacteria</taxon>
        <taxon>Pseudomonadales</taxon>
        <taxon>Pseudomonadaceae</taxon>
        <taxon>Pseudomonas</taxon>
    </lineage>
</organism>
<feature type="compositionally biased region" description="Basic and acidic residues" evidence="1">
    <location>
        <begin position="1"/>
        <end position="27"/>
    </location>
</feature>
<keyword evidence="3" id="KW-1185">Reference proteome</keyword>
<accession>A0ABX8NS68</accession>
<gene>
    <name evidence="2" type="ORF">KSS90_12155</name>
</gene>
<evidence type="ECO:0000313" key="2">
    <source>
        <dbReference type="EMBL" id="QXH58917.1"/>
    </source>
</evidence>
<feature type="compositionally biased region" description="Polar residues" evidence="1">
    <location>
        <begin position="29"/>
        <end position="39"/>
    </location>
</feature>
<evidence type="ECO:0000256" key="1">
    <source>
        <dbReference type="SAM" id="MobiDB-lite"/>
    </source>
</evidence>
<evidence type="ECO:0000313" key="3">
    <source>
        <dbReference type="Proteomes" id="UP000824010"/>
    </source>
</evidence>
<dbReference type="RefSeq" id="WP_217869590.1">
    <property type="nucleotide sequence ID" value="NZ_CP077077.1"/>
</dbReference>
<reference evidence="2 3" key="1">
    <citation type="journal article" date="2021" name="Microorganisms">
        <title>The Ever-Expanding Pseudomonas Genus: Description of 43 New Species and Partition of the Pseudomonas putida Group.</title>
        <authorList>
            <person name="Girard L."/>
            <person name="Lood C."/>
            <person name="Hofte M."/>
            <person name="Vandamme P."/>
            <person name="Rokni-Zadeh H."/>
            <person name="van Noort V."/>
            <person name="Lavigne R."/>
            <person name="De Mot R."/>
        </authorList>
    </citation>
    <scope>NUCLEOTIDE SEQUENCE [LARGE SCALE GENOMIC DNA]</scope>
    <source>
        <strain evidence="2 3">COW77</strain>
    </source>
</reference>
<dbReference type="EMBL" id="CP077077">
    <property type="protein sequence ID" value="QXH58917.1"/>
    <property type="molecule type" value="Genomic_DNA"/>
</dbReference>
<name>A0ABX8NS68_9PSED</name>
<proteinExistence type="predicted"/>
<sequence>MKQQQPDRRQPRPAGEAERDNDAHRPDGSSGTQHDSTAQKAARGKGRRQG</sequence>